<comment type="caution">
    <text evidence="1">The sequence shown here is derived from an EMBL/GenBank/DDBJ whole genome shotgun (WGS) entry which is preliminary data.</text>
</comment>
<keyword evidence="2" id="KW-1185">Reference proteome</keyword>
<sequence>MSYQYDLADFKRYLNDRNPKYRVDGLIFWQNRIPLPIDLFNRIFNESNQIVSDYVYQVAASAVTFRNRTSFEKATAVDVADLPKGDLKKQVETLKEWLNGKLPENSSVVRMSYEVADILGLDSFVFSIDKVADALQHQGKKYVRLFIPAEIRTQLNLVSDCEDVGTDNTDMFGNIIADRYNIYRSGFSDALAIIFNALLEFRILCSGRGEHLQRIRVIAPLVEDIDIRLGKTRDGSLWEPGYEDDHYITLNSEHPLIRGLSEDQSKPLAELLFYMGEFENGQFSDESKKLVENLRQSVSRSLWIKHD</sequence>
<protein>
    <submittedName>
        <fullName evidence="1">Uncharacterized protein</fullName>
    </submittedName>
</protein>
<reference evidence="1 2" key="1">
    <citation type="journal article" date="2013" name="Int. J. Syst. Evol. Microbiol.">
        <title>Celerinatantimonas yamalensis sp. nov., a cold-adapted diazotrophic bacterium from a cold permafrost brine.</title>
        <authorList>
            <person name="Shcherbakova V."/>
            <person name="Chuvilskaya N."/>
            <person name="Rivkina E."/>
            <person name="Demidov N."/>
            <person name="Uchaeva V."/>
            <person name="Suetin S."/>
            <person name="Suzina N."/>
            <person name="Gilichinsky D."/>
        </authorList>
    </citation>
    <scope>NUCLEOTIDE SEQUENCE [LARGE SCALE GENOMIC DNA]</scope>
    <source>
        <strain evidence="1 2">C7</strain>
    </source>
</reference>
<evidence type="ECO:0000313" key="1">
    <source>
        <dbReference type="EMBL" id="MFM2485945.1"/>
    </source>
</evidence>
<proteinExistence type="predicted"/>
<accession>A0ABW9G8D4</accession>
<name>A0ABW9G8D4_9GAMM</name>
<dbReference type="EMBL" id="JBEQCT010000006">
    <property type="protein sequence ID" value="MFM2485945.1"/>
    <property type="molecule type" value="Genomic_DNA"/>
</dbReference>
<dbReference type="RefSeq" id="WP_408624205.1">
    <property type="nucleotide sequence ID" value="NZ_JBEQCT010000006.1"/>
</dbReference>
<dbReference type="Proteomes" id="UP001629953">
    <property type="component" value="Unassembled WGS sequence"/>
</dbReference>
<evidence type="ECO:0000313" key="2">
    <source>
        <dbReference type="Proteomes" id="UP001629953"/>
    </source>
</evidence>
<organism evidence="1 2">
    <name type="scientific">Celerinatantimonas yamalensis</name>
    <dbReference type="NCBI Taxonomy" id="559956"/>
    <lineage>
        <taxon>Bacteria</taxon>
        <taxon>Pseudomonadati</taxon>
        <taxon>Pseudomonadota</taxon>
        <taxon>Gammaproteobacteria</taxon>
        <taxon>Celerinatantimonadaceae</taxon>
        <taxon>Celerinatantimonas</taxon>
    </lineage>
</organism>
<gene>
    <name evidence="1" type="ORF">ABUE30_12915</name>
</gene>